<feature type="region of interest" description="Disordered" evidence="1">
    <location>
        <begin position="1"/>
        <end position="104"/>
    </location>
</feature>
<dbReference type="HOGENOM" id="CLU_1726255_0_0_5"/>
<keyword evidence="3" id="KW-1185">Reference proteome</keyword>
<dbReference type="AlphaFoldDB" id="D5RN53"/>
<proteinExistence type="predicted"/>
<feature type="compositionally biased region" description="Low complexity" evidence="1">
    <location>
        <begin position="83"/>
        <end position="95"/>
    </location>
</feature>
<evidence type="ECO:0000313" key="3">
    <source>
        <dbReference type="Proteomes" id="UP000005324"/>
    </source>
</evidence>
<evidence type="ECO:0000313" key="2">
    <source>
        <dbReference type="EMBL" id="EFH11264.1"/>
    </source>
</evidence>
<organism evidence="2 3">
    <name type="scientific">Pseudoroseomonas cervicalis ATCC 49957</name>
    <dbReference type="NCBI Taxonomy" id="525371"/>
    <lineage>
        <taxon>Bacteria</taxon>
        <taxon>Pseudomonadati</taxon>
        <taxon>Pseudomonadota</taxon>
        <taxon>Alphaproteobacteria</taxon>
        <taxon>Acetobacterales</taxon>
        <taxon>Roseomonadaceae</taxon>
        <taxon>Roseomonas</taxon>
    </lineage>
</organism>
<dbReference type="EMBL" id="ADVL01000431">
    <property type="protein sequence ID" value="EFH11264.1"/>
    <property type="molecule type" value="Genomic_DNA"/>
</dbReference>
<sequence>PRRQQALPERHGGGHRPGLRRAQRQRPGAEHAAAHARRLVRVGRLPLGIEMQRAHPVRRADDDGVGGGGRHGAQMRHQPHPPLQEQQQRQQAEQRSGVAHHPAPWLAAARNLVMGESFGRRGPRRAAPPAHSGWKLAMRSNSALRFTSASI</sequence>
<reference evidence="2 3" key="1">
    <citation type="submission" date="2010-04" db="EMBL/GenBank/DDBJ databases">
        <authorList>
            <person name="Qin X."/>
            <person name="Bachman B."/>
            <person name="Battles P."/>
            <person name="Bell A."/>
            <person name="Bess C."/>
            <person name="Bickham C."/>
            <person name="Chaboub L."/>
            <person name="Chen D."/>
            <person name="Coyle M."/>
            <person name="Deiros D.R."/>
            <person name="Dinh H."/>
            <person name="Forbes L."/>
            <person name="Fowler G."/>
            <person name="Francisco L."/>
            <person name="Fu Q."/>
            <person name="Gubbala S."/>
            <person name="Hale W."/>
            <person name="Han Y."/>
            <person name="Hemphill L."/>
            <person name="Highlander S.K."/>
            <person name="Hirani K."/>
            <person name="Hogues M."/>
            <person name="Jackson L."/>
            <person name="Jakkamsetti A."/>
            <person name="Javaid M."/>
            <person name="Jiang H."/>
            <person name="Korchina V."/>
            <person name="Kovar C."/>
            <person name="Lara F."/>
            <person name="Lee S."/>
            <person name="Mata R."/>
            <person name="Mathew T."/>
            <person name="Moen C."/>
            <person name="Morales K."/>
            <person name="Munidasa M."/>
            <person name="Nazareth L."/>
            <person name="Ngo R."/>
            <person name="Nguyen L."/>
            <person name="Okwuonu G."/>
            <person name="Ongeri F."/>
            <person name="Patil S."/>
            <person name="Petrosino J."/>
            <person name="Pham C."/>
            <person name="Pham P."/>
            <person name="Pu L.-L."/>
            <person name="Puazo M."/>
            <person name="Raj R."/>
            <person name="Reid J."/>
            <person name="Rouhana J."/>
            <person name="Saada N."/>
            <person name="Shang Y."/>
            <person name="Simmons D."/>
            <person name="Thornton R."/>
            <person name="Warren J."/>
            <person name="Weissenberger G."/>
            <person name="Zhang J."/>
            <person name="Zhang L."/>
            <person name="Zhou C."/>
            <person name="Zhu D."/>
            <person name="Muzny D."/>
            <person name="Worley K."/>
            <person name="Gibbs R."/>
        </authorList>
    </citation>
    <scope>NUCLEOTIDE SEQUENCE [LARGE SCALE GENOMIC DNA]</scope>
    <source>
        <strain evidence="2 3">ATCC 49957</strain>
    </source>
</reference>
<evidence type="ECO:0000256" key="1">
    <source>
        <dbReference type="SAM" id="MobiDB-lite"/>
    </source>
</evidence>
<dbReference type="Proteomes" id="UP000005324">
    <property type="component" value="Unassembled WGS sequence"/>
</dbReference>
<name>D5RN53_9PROT</name>
<accession>D5RN53</accession>
<gene>
    <name evidence="2" type="ORF">HMPREF0731_2514</name>
</gene>
<feature type="compositionally biased region" description="Basic residues" evidence="1">
    <location>
        <begin position="13"/>
        <end position="24"/>
    </location>
</feature>
<protein>
    <submittedName>
        <fullName evidence="2">Uncharacterized protein</fullName>
    </submittedName>
</protein>
<feature type="non-terminal residue" evidence="2">
    <location>
        <position position="1"/>
    </location>
</feature>
<comment type="caution">
    <text evidence="2">The sequence shown here is derived from an EMBL/GenBank/DDBJ whole genome shotgun (WGS) entry which is preliminary data.</text>
</comment>